<dbReference type="GO" id="GO:0005783">
    <property type="term" value="C:endoplasmic reticulum"/>
    <property type="evidence" value="ECO:0007669"/>
    <property type="project" value="TreeGrafter"/>
</dbReference>
<dbReference type="AlphaFoldDB" id="A0A058ZEB4"/>
<dbReference type="GO" id="GO:0016020">
    <property type="term" value="C:membrane"/>
    <property type="evidence" value="ECO:0007669"/>
    <property type="project" value="GOC"/>
</dbReference>
<dbReference type="PANTHER" id="PTHR13315">
    <property type="entry name" value="METALLO PHOSPHOESTERASE RELATED"/>
    <property type="match status" value="1"/>
</dbReference>
<evidence type="ECO:0000256" key="3">
    <source>
        <dbReference type="SAM" id="Phobius"/>
    </source>
</evidence>
<accession>A0A058ZEB4</accession>
<dbReference type="GeneID" id="20526409"/>
<feature type="region of interest" description="Disordered" evidence="2">
    <location>
        <begin position="571"/>
        <end position="590"/>
    </location>
</feature>
<protein>
    <recommendedName>
        <fullName evidence="6">Calcineurin-like phosphoesterase domain-containing protein</fullName>
    </recommendedName>
</protein>
<keyword evidence="3" id="KW-1133">Transmembrane helix</keyword>
<dbReference type="InterPro" id="IPR033308">
    <property type="entry name" value="PGAP5/Cdc1/Ted1"/>
</dbReference>
<dbReference type="EMBL" id="KB932202">
    <property type="protein sequence ID" value="KCV72286.1"/>
    <property type="molecule type" value="Genomic_DNA"/>
</dbReference>
<gene>
    <name evidence="4" type="ORF">H696_01684</name>
</gene>
<keyword evidence="3" id="KW-0812">Transmembrane</keyword>
<feature type="transmembrane region" description="Helical" evidence="3">
    <location>
        <begin position="25"/>
        <end position="45"/>
    </location>
</feature>
<organism evidence="4">
    <name type="scientific">Fonticula alba</name>
    <name type="common">Slime mold</name>
    <dbReference type="NCBI Taxonomy" id="691883"/>
    <lineage>
        <taxon>Eukaryota</taxon>
        <taxon>Rotosphaerida</taxon>
        <taxon>Fonticulaceae</taxon>
        <taxon>Fonticula</taxon>
    </lineage>
</organism>
<reference evidence="4" key="1">
    <citation type="submission" date="2013-04" db="EMBL/GenBank/DDBJ databases">
        <title>The Genome Sequence of Fonticula alba ATCC 38817.</title>
        <authorList>
            <consortium name="The Broad Institute Genomics Platform"/>
            <person name="Russ C."/>
            <person name="Cuomo C."/>
            <person name="Burger G."/>
            <person name="Gray M.W."/>
            <person name="Holland P.W.H."/>
            <person name="King N."/>
            <person name="Lang F.B.F."/>
            <person name="Roger A.J."/>
            <person name="Ruiz-Trillo I."/>
            <person name="Brown M."/>
            <person name="Walker B."/>
            <person name="Young S."/>
            <person name="Zeng Q."/>
            <person name="Gargeya S."/>
            <person name="Fitzgerald M."/>
            <person name="Haas B."/>
            <person name="Abouelleil A."/>
            <person name="Allen A.W."/>
            <person name="Alvarado L."/>
            <person name="Arachchi H.M."/>
            <person name="Berlin A.M."/>
            <person name="Chapman S.B."/>
            <person name="Gainer-Dewar J."/>
            <person name="Goldberg J."/>
            <person name="Griggs A."/>
            <person name="Gujja S."/>
            <person name="Hansen M."/>
            <person name="Howarth C."/>
            <person name="Imamovic A."/>
            <person name="Ireland A."/>
            <person name="Larimer J."/>
            <person name="McCowan C."/>
            <person name="Murphy C."/>
            <person name="Pearson M."/>
            <person name="Poon T.W."/>
            <person name="Priest M."/>
            <person name="Roberts A."/>
            <person name="Saif S."/>
            <person name="Shea T."/>
            <person name="Sisk P."/>
            <person name="Sykes S."/>
            <person name="Wortman J."/>
            <person name="Nusbaum C."/>
            <person name="Birren B."/>
        </authorList>
    </citation>
    <scope>NUCLEOTIDE SEQUENCE [LARGE SCALE GENOMIC DNA]</scope>
    <source>
        <strain evidence="4">ATCC 38817</strain>
    </source>
</reference>
<sequence>MTVALTPPSPPVPVKPRARAAPRRALALLAGALTAMAGLLVLLYMPAFCGDFFTLGQAPGAGGTPALRILVVGDPQIPGESQAARADHPGLALLDQRLNDQYMVFVTRAGLAAAAPTHQLVVGDLHSSEHISTRDFAARAQRIMQIFGPGDPAVLAPAWSTAAVLETDGGLRSGRTLYMVGNHDVGYAGTLSDPMLKAFERHYGAVNRLIELRAGPESGPRVPSSPGRPGRHPLAFFGALLRTAWPGPVPSSSGPRATAGAPSPPAGSQFPVRLLLVSVNALVLDGAGPCHQYDELLAEMPPPAPPAGPWGSGCTVCGGLDPTRVAADTADCLAPRSVRCTRLPIEQAPPLVPIDLAQGFHPRPPTAGRARACNRTLVPGHHKYQAWLTVLRAAALVRYGTPDTRRLFADPAVAPLLEPFPEALFALPAPSDWPDDGPKGGHRPWRAILLTHIPLHKAAGHCTDAPHMRTFSHTGDVAVQNFLSEDTSSRLLGLLRPLAIVAGHDHEGCRFVHHLPEGGWDAPNGGAPTAGHRSGSDPAVAPEFTARSIMSDYSGSIGLLSLRLVPEDKAPADRPAAKASEGPALPSPPHPLGQKVAAVRRLLPGALSPAAILQQPLGHAGLALEVGFTECSFWHFIILRVFLVVWLIVLAVQTLVWLVC</sequence>
<feature type="transmembrane region" description="Helical" evidence="3">
    <location>
        <begin position="633"/>
        <end position="659"/>
    </location>
</feature>
<proteinExistence type="predicted"/>
<keyword evidence="1 3" id="KW-0472">Membrane</keyword>
<evidence type="ECO:0000313" key="5">
    <source>
        <dbReference type="Proteomes" id="UP000030693"/>
    </source>
</evidence>
<evidence type="ECO:0000256" key="1">
    <source>
        <dbReference type="ARBA" id="ARBA00023136"/>
    </source>
</evidence>
<dbReference type="GO" id="GO:0006506">
    <property type="term" value="P:GPI anchor biosynthetic process"/>
    <property type="evidence" value="ECO:0007669"/>
    <property type="project" value="InterPro"/>
</dbReference>
<dbReference type="STRING" id="691883.A0A058ZEB4"/>
<evidence type="ECO:0008006" key="6">
    <source>
        <dbReference type="Google" id="ProtNLM"/>
    </source>
</evidence>
<dbReference type="eggNOG" id="KOG3662">
    <property type="taxonomic scope" value="Eukaryota"/>
</dbReference>
<name>A0A058ZEB4_FONAL</name>
<evidence type="ECO:0000313" key="4">
    <source>
        <dbReference type="EMBL" id="KCV72286.1"/>
    </source>
</evidence>
<dbReference type="OrthoDB" id="9984693at2759"/>
<dbReference type="RefSeq" id="XP_009493864.1">
    <property type="nucleotide sequence ID" value="XM_009495589.1"/>
</dbReference>
<evidence type="ECO:0000256" key="2">
    <source>
        <dbReference type="SAM" id="MobiDB-lite"/>
    </source>
</evidence>
<dbReference type="SUPFAM" id="SSF56300">
    <property type="entry name" value="Metallo-dependent phosphatases"/>
    <property type="match status" value="1"/>
</dbReference>
<dbReference type="InterPro" id="IPR029052">
    <property type="entry name" value="Metallo-depent_PP-like"/>
</dbReference>
<keyword evidence="5" id="KW-1185">Reference proteome</keyword>
<dbReference type="PANTHER" id="PTHR13315:SF1">
    <property type="entry name" value="PROTEIN TED1"/>
    <property type="match status" value="1"/>
</dbReference>
<dbReference type="Proteomes" id="UP000030693">
    <property type="component" value="Unassembled WGS sequence"/>
</dbReference>